<dbReference type="RefSeq" id="WP_049724750.1">
    <property type="nucleotide sequence ID" value="NZ_CP012154.1"/>
</dbReference>
<reference evidence="1 2" key="1">
    <citation type="submission" date="2015-07" db="EMBL/GenBank/DDBJ databases">
        <authorList>
            <person name="Noorani M."/>
        </authorList>
    </citation>
    <scope>NUCLEOTIDE SEQUENCE [LARGE SCALE GENOMIC DNA]</scope>
    <source>
        <strain evidence="1 2">KCTC 42284</strain>
    </source>
</reference>
<protein>
    <submittedName>
        <fullName evidence="1">Uncharacterized protein</fullName>
    </submittedName>
</protein>
<sequence>MRILNAFFLLCVSASLSAQTLTPAITYQGELEFAGAPAQGAFDFEFLLFDAASDGNLVAWVPMDDVLVQAGLFSVELDFGPGVFIGEDRWLQLGVRAGDSMEETYTPLLPRQRLTPAPFALHAQRVAVNAVGSAEIIDGSIAAADLGSGVVGTAAINASEVQRRVVGACPAGTAMVSVAENGQVTCAFLTNGDVTGIVTQPDSGLVGGCEAGDCELAVDSTVLNGPDPVGSSSSWTVYGAGEAWRSLQSVTITSGSQPGAVVLFGTGHAFCQSSCPAGVLIGCQLGWVREGQAEPANSSTSGAFISQAGGMLNGSSMTNIEEMAMPADTTETFTLVGRGTGGGCQFMDVNAAGIFQPN</sequence>
<gene>
    <name evidence="1" type="ORF">WM2015_704</name>
</gene>
<evidence type="ECO:0000313" key="2">
    <source>
        <dbReference type="Proteomes" id="UP000066624"/>
    </source>
</evidence>
<dbReference type="OrthoDB" id="5946001at2"/>
<accession>A0A0K0XTU8</accession>
<evidence type="ECO:0000313" key="1">
    <source>
        <dbReference type="EMBL" id="AKS41085.1"/>
    </source>
</evidence>
<keyword evidence="2" id="KW-1185">Reference proteome</keyword>
<name>A0A0K0XTU8_9GAMM</name>
<dbReference type="EMBL" id="CP012154">
    <property type="protein sequence ID" value="AKS41085.1"/>
    <property type="molecule type" value="Genomic_DNA"/>
</dbReference>
<proteinExistence type="predicted"/>
<dbReference type="KEGG" id="wma:WM2015_704"/>
<dbReference type="Proteomes" id="UP000066624">
    <property type="component" value="Chromosome"/>
</dbReference>
<organism evidence="1 2">
    <name type="scientific">Wenzhouxiangella marina</name>
    <dbReference type="NCBI Taxonomy" id="1579979"/>
    <lineage>
        <taxon>Bacteria</taxon>
        <taxon>Pseudomonadati</taxon>
        <taxon>Pseudomonadota</taxon>
        <taxon>Gammaproteobacteria</taxon>
        <taxon>Chromatiales</taxon>
        <taxon>Wenzhouxiangellaceae</taxon>
        <taxon>Wenzhouxiangella</taxon>
    </lineage>
</organism>
<dbReference type="AlphaFoldDB" id="A0A0K0XTU8"/>